<accession>A0AAP9GSZ3</accession>
<keyword evidence="1" id="KW-0732">Signal</keyword>
<dbReference type="Proteomes" id="UP000405075">
    <property type="component" value="Chromosome"/>
</dbReference>
<feature type="signal peptide" evidence="1">
    <location>
        <begin position="1"/>
        <end position="24"/>
    </location>
</feature>
<gene>
    <name evidence="2" type="ORF">GJD93_02770</name>
</gene>
<protein>
    <submittedName>
        <fullName evidence="2">Uncharacterized protein</fullName>
    </submittedName>
</protein>
<organism evidence="2 3">
    <name type="scientific">Acinetobacter towneri</name>
    <dbReference type="NCBI Taxonomy" id="202956"/>
    <lineage>
        <taxon>Bacteria</taxon>
        <taxon>Pseudomonadati</taxon>
        <taxon>Pseudomonadota</taxon>
        <taxon>Gammaproteobacteria</taxon>
        <taxon>Moraxellales</taxon>
        <taxon>Moraxellaceae</taxon>
        <taxon>Acinetobacter</taxon>
    </lineage>
</organism>
<reference evidence="3" key="1">
    <citation type="submission" date="2019-11" db="EMBL/GenBank/DDBJ databases">
        <title>Escherichia coli 1916D6.</title>
        <authorList>
            <person name="Yao H."/>
            <person name="Du X."/>
            <person name="Yu R."/>
            <person name="Li A."/>
        </authorList>
    </citation>
    <scope>NUCLEOTIDE SEQUENCE [LARGE SCALE GENOMIC DNA]</scope>
    <source>
        <strain evidence="3">19110F47</strain>
    </source>
</reference>
<evidence type="ECO:0000256" key="1">
    <source>
        <dbReference type="SAM" id="SignalP"/>
    </source>
</evidence>
<proteinExistence type="predicted"/>
<dbReference type="RefSeq" id="WP_131260609.1">
    <property type="nucleotide sequence ID" value="NZ_CP046045.1"/>
</dbReference>
<sequence>MNTHISLKLTALLLTLALPCSVYAAVERNIAKGLPPVLKSQSIEVLQPFKGDFRILGSKIYQDDAQAKFSPIDYAVSWGLFAEPEIARHITVNQYDRYLNWKIDRLPVPAEQAMQMVSNMHIIPANPKIAKDIQKVKRGDLVRLKGELVEVKDHDLVWTSSLTPTDTGDGACEVFRVSSIQWIEKVKS</sequence>
<evidence type="ECO:0000313" key="2">
    <source>
        <dbReference type="EMBL" id="QGM26681.1"/>
    </source>
</evidence>
<feature type="chain" id="PRO_5042858845" evidence="1">
    <location>
        <begin position="25"/>
        <end position="188"/>
    </location>
</feature>
<name>A0AAP9GSZ3_9GAMM</name>
<dbReference type="AlphaFoldDB" id="A0AAP9GSZ3"/>
<dbReference type="EMBL" id="CP046045">
    <property type="protein sequence ID" value="QGM26681.1"/>
    <property type="molecule type" value="Genomic_DNA"/>
</dbReference>
<evidence type="ECO:0000313" key="3">
    <source>
        <dbReference type="Proteomes" id="UP000405075"/>
    </source>
</evidence>